<accession>A0A2J0UDS9</accession>
<dbReference type="EMBL" id="NEQV01000002">
    <property type="protein sequence ID" value="PJL31601.1"/>
    <property type="molecule type" value="Genomic_DNA"/>
</dbReference>
<evidence type="ECO:0000256" key="1">
    <source>
        <dbReference type="SAM" id="SignalP"/>
    </source>
</evidence>
<evidence type="ECO:0000313" key="2">
    <source>
        <dbReference type="EMBL" id="PJL31601.1"/>
    </source>
</evidence>
<dbReference type="RefSeq" id="WP_100440316.1">
    <property type="nucleotide sequence ID" value="NZ_CBCPIZ010000033.1"/>
</dbReference>
<keyword evidence="1" id="KW-0732">Signal</keyword>
<proteinExistence type="predicted"/>
<dbReference type="OrthoDB" id="6052310at2"/>
<comment type="caution">
    <text evidence="2">The sequence shown here is derived from an EMBL/GenBank/DDBJ whole genome shotgun (WGS) entry which is preliminary data.</text>
</comment>
<feature type="chain" id="PRO_5014331842" description="DUF3011 domain-containing protein" evidence="1">
    <location>
        <begin position="31"/>
        <end position="250"/>
    </location>
</feature>
<gene>
    <name evidence="2" type="ORF">B9Y64_08485</name>
</gene>
<dbReference type="Pfam" id="PF11218">
    <property type="entry name" value="DUF3011"/>
    <property type="match status" value="1"/>
</dbReference>
<feature type="signal peptide" evidence="1">
    <location>
        <begin position="1"/>
        <end position="30"/>
    </location>
</feature>
<dbReference type="InterPro" id="IPR021381">
    <property type="entry name" value="DUF3011"/>
</dbReference>
<protein>
    <recommendedName>
        <fullName evidence="4">DUF3011 domain-containing protein</fullName>
    </recommendedName>
</protein>
<evidence type="ECO:0000313" key="3">
    <source>
        <dbReference type="Proteomes" id="UP000230167"/>
    </source>
</evidence>
<name>A0A2J0UDS9_STEMA</name>
<dbReference type="Proteomes" id="UP000230167">
    <property type="component" value="Unassembled WGS sequence"/>
</dbReference>
<organism evidence="2 3">
    <name type="scientific">Stenotrophomonas maltophilia</name>
    <name type="common">Pseudomonas maltophilia</name>
    <name type="synonym">Xanthomonas maltophilia</name>
    <dbReference type="NCBI Taxonomy" id="40324"/>
    <lineage>
        <taxon>Bacteria</taxon>
        <taxon>Pseudomonadati</taxon>
        <taxon>Pseudomonadota</taxon>
        <taxon>Gammaproteobacteria</taxon>
        <taxon>Lysobacterales</taxon>
        <taxon>Lysobacteraceae</taxon>
        <taxon>Stenotrophomonas</taxon>
        <taxon>Stenotrophomonas maltophilia group</taxon>
    </lineage>
</organism>
<evidence type="ECO:0008006" key="4">
    <source>
        <dbReference type="Google" id="ProtNLM"/>
    </source>
</evidence>
<sequence>MKPLSLASLAVTLSLGAIATLALPSAPAAAQDGVIRCESQNNRERVCNTGWRNAQLVRQLSGSACDEGRTWGSRNGSIWVTNGCRAEFVEARGGWGGGNGGGWGGNNGRPGETIRCESQNNRERSCPVGWRNARLVRQLSGSPCDEGRTWGVRNGAVWVSGGCRAEFAEARGWGGGGGGGGGWGGGNSNYSITCSSNNNRTQNCDWDERQGRPVLQQQLSGSACQEGRSWGYARGQVWVSNGCRARFGAR</sequence>
<dbReference type="AlphaFoldDB" id="A0A2J0UDS9"/>
<reference evidence="2 3" key="1">
    <citation type="journal article" date="2017" name="Front. Microbiol.">
        <title>Double-Face Meets the Bacterial World: The Opportunistic Pathogen Stenotrophomonas maltophilia.</title>
        <authorList>
            <person name="Lira F."/>
            <person name="Berg G."/>
            <person name="Martinez J.L."/>
        </authorList>
    </citation>
    <scope>NUCLEOTIDE SEQUENCE [LARGE SCALE GENOMIC DNA]</scope>
    <source>
        <strain evidence="2 3">EA1</strain>
    </source>
</reference>